<name>I4ELW1_9BACT</name>
<dbReference type="Proteomes" id="UP000004221">
    <property type="component" value="Unassembled WGS sequence"/>
</dbReference>
<keyword evidence="2" id="KW-1185">Reference proteome</keyword>
<evidence type="ECO:0000313" key="1">
    <source>
        <dbReference type="EMBL" id="CCF85674.1"/>
    </source>
</evidence>
<protein>
    <submittedName>
        <fullName evidence="1">Uncharacterized protein</fullName>
    </submittedName>
</protein>
<organism evidence="1 2">
    <name type="scientific">Nitrolancea hollandica Lb</name>
    <dbReference type="NCBI Taxonomy" id="1129897"/>
    <lineage>
        <taxon>Bacteria</taxon>
        <taxon>Pseudomonadati</taxon>
        <taxon>Thermomicrobiota</taxon>
        <taxon>Thermomicrobia</taxon>
        <taxon>Sphaerobacterales</taxon>
        <taxon>Sphaerobacterineae</taxon>
        <taxon>Sphaerobacteraceae</taxon>
        <taxon>Nitrolancea</taxon>
    </lineage>
</organism>
<dbReference type="EMBL" id="CAGS01000488">
    <property type="protein sequence ID" value="CCF85674.1"/>
    <property type="molecule type" value="Genomic_DNA"/>
</dbReference>
<evidence type="ECO:0000313" key="2">
    <source>
        <dbReference type="Proteomes" id="UP000004221"/>
    </source>
</evidence>
<dbReference type="AlphaFoldDB" id="I4ELW1"/>
<proteinExistence type="predicted"/>
<sequence length="65" mass="7585">MDAHPSGLNTNEHFIGVDVGYRNIHQRDVVHLVWSAYSNGFHCLSLQWRTSRYMNYTIVYNALTD</sequence>
<accession>I4ELW1</accession>
<reference evidence="1 2" key="1">
    <citation type="journal article" date="2012" name="ISME J.">
        <title>Nitrification expanded: discovery, physiology and genomics of a nitrite-oxidizing bacterium from the phylum Chloroflexi.</title>
        <authorList>
            <person name="Sorokin D.Y."/>
            <person name="Lucker S."/>
            <person name="Vejmelkova D."/>
            <person name="Kostrikina N.A."/>
            <person name="Kleerebezem R."/>
            <person name="Rijpstra W.I."/>
            <person name="Damste J.S."/>
            <person name="Le Paslier D."/>
            <person name="Muyzer G."/>
            <person name="Wagner M."/>
            <person name="van Loosdrecht M.C."/>
            <person name="Daims H."/>
        </authorList>
    </citation>
    <scope>NUCLEOTIDE SEQUENCE [LARGE SCALE GENOMIC DNA]</scope>
    <source>
        <strain evidence="2">none</strain>
    </source>
</reference>
<gene>
    <name evidence="1" type="ORF">NITHO_5380001</name>
</gene>
<comment type="caution">
    <text evidence="1">The sequence shown here is derived from an EMBL/GenBank/DDBJ whole genome shotgun (WGS) entry which is preliminary data.</text>
</comment>